<feature type="region of interest" description="Disordered" evidence="7">
    <location>
        <begin position="32"/>
        <end position="67"/>
    </location>
</feature>
<dbReference type="Proteomes" id="UP000274350">
    <property type="component" value="Chromosome"/>
</dbReference>
<evidence type="ECO:0000256" key="2">
    <source>
        <dbReference type="ARBA" id="ARBA00022729"/>
    </source>
</evidence>
<sequence>MLKKSTLILALAICSSAAALSGCGQKGPLYLPVKPIQASTPKPAPAPAPISSAASPDEQTANPQTQK</sequence>
<keyword evidence="10" id="KW-1185">Reference proteome</keyword>
<dbReference type="KEGG" id="upi:EJG51_008745"/>
<evidence type="ECO:0000313" key="10">
    <source>
        <dbReference type="Proteomes" id="UP000274350"/>
    </source>
</evidence>
<dbReference type="AlphaFoldDB" id="A0A6M4A9Z9"/>
<dbReference type="InterPro" id="IPR032831">
    <property type="entry name" value="LptM_cons"/>
</dbReference>
<dbReference type="PROSITE" id="PS51257">
    <property type="entry name" value="PROKAR_LIPOPROTEIN"/>
    <property type="match status" value="1"/>
</dbReference>
<dbReference type="NCBIfam" id="NF047847">
    <property type="entry name" value="SS_mature_LptM"/>
    <property type="match status" value="1"/>
</dbReference>
<comment type="subcellular location">
    <subcellularLocation>
        <location evidence="1">Cell outer membrane</location>
        <topology evidence="1">Lipid-anchor</topology>
    </subcellularLocation>
</comment>
<proteinExistence type="predicted"/>
<keyword evidence="6 9" id="KW-0449">Lipoprotein</keyword>
<keyword evidence="5" id="KW-0998">Cell outer membrane</keyword>
<gene>
    <name evidence="9" type="ORF">EJG51_008745</name>
</gene>
<dbReference type="GO" id="GO:0009279">
    <property type="term" value="C:cell outer membrane"/>
    <property type="evidence" value="ECO:0007669"/>
    <property type="project" value="UniProtKB-SubCell"/>
</dbReference>
<keyword evidence="4" id="KW-0564">Palmitate</keyword>
<feature type="compositionally biased region" description="Polar residues" evidence="7">
    <location>
        <begin position="57"/>
        <end position="67"/>
    </location>
</feature>
<keyword evidence="2 8" id="KW-0732">Signal</keyword>
<feature type="chain" id="PRO_5026699072" evidence="8">
    <location>
        <begin position="20"/>
        <end position="67"/>
    </location>
</feature>
<dbReference type="EMBL" id="CP051152">
    <property type="protein sequence ID" value="QJQ07668.1"/>
    <property type="molecule type" value="Genomic_DNA"/>
</dbReference>
<evidence type="ECO:0000313" key="9">
    <source>
        <dbReference type="EMBL" id="QJQ07668.1"/>
    </source>
</evidence>
<evidence type="ECO:0000256" key="6">
    <source>
        <dbReference type="ARBA" id="ARBA00023288"/>
    </source>
</evidence>
<keyword evidence="3" id="KW-0472">Membrane</keyword>
<name>A0A6M4A9Z9_9BURK</name>
<organism evidence="9 10">
    <name type="scientific">Undibacterium piscinae</name>
    <dbReference type="NCBI Taxonomy" id="2495591"/>
    <lineage>
        <taxon>Bacteria</taxon>
        <taxon>Pseudomonadati</taxon>
        <taxon>Pseudomonadota</taxon>
        <taxon>Betaproteobacteria</taxon>
        <taxon>Burkholderiales</taxon>
        <taxon>Oxalobacteraceae</taxon>
        <taxon>Undibacterium</taxon>
    </lineage>
</organism>
<evidence type="ECO:0000256" key="3">
    <source>
        <dbReference type="ARBA" id="ARBA00023136"/>
    </source>
</evidence>
<evidence type="ECO:0000256" key="8">
    <source>
        <dbReference type="SAM" id="SignalP"/>
    </source>
</evidence>
<accession>A0A6M4A9Z9</accession>
<feature type="signal peptide" evidence="8">
    <location>
        <begin position="1"/>
        <end position="19"/>
    </location>
</feature>
<protein>
    <submittedName>
        <fullName evidence="9">Lipoprotein</fullName>
    </submittedName>
</protein>
<evidence type="ECO:0000256" key="1">
    <source>
        <dbReference type="ARBA" id="ARBA00004459"/>
    </source>
</evidence>
<reference evidence="9 10" key="1">
    <citation type="journal article" date="2019" name="Int. J. Syst. Evol. Microbiol.">
        <title>Undibacterium piscinae sp. nov., isolated from Korean shiner intestine.</title>
        <authorList>
            <person name="Lee S.Y."/>
            <person name="Kang W."/>
            <person name="Kim P.S."/>
            <person name="Kim H.S."/>
            <person name="Sung H."/>
            <person name="Shin N.R."/>
            <person name="Whon T.W."/>
            <person name="Yun J.H."/>
            <person name="Lee J.Y."/>
            <person name="Lee J.Y."/>
            <person name="Jung M.J."/>
            <person name="Jeong Y.S."/>
            <person name="Tak E.J."/>
            <person name="Han J.E."/>
            <person name="Hyun D.W."/>
            <person name="Kang M.S."/>
            <person name="Lee K.E."/>
            <person name="Lee B.H."/>
            <person name="Bae J.W."/>
        </authorList>
    </citation>
    <scope>NUCLEOTIDE SEQUENCE [LARGE SCALE GENOMIC DNA]</scope>
    <source>
        <strain evidence="9 10">S11R28</strain>
    </source>
</reference>
<evidence type="ECO:0000256" key="4">
    <source>
        <dbReference type="ARBA" id="ARBA00023139"/>
    </source>
</evidence>
<dbReference type="Pfam" id="PF13627">
    <property type="entry name" value="LptM_cons"/>
    <property type="match status" value="1"/>
</dbReference>
<evidence type="ECO:0000256" key="7">
    <source>
        <dbReference type="SAM" id="MobiDB-lite"/>
    </source>
</evidence>
<evidence type="ECO:0000256" key="5">
    <source>
        <dbReference type="ARBA" id="ARBA00023237"/>
    </source>
</evidence>